<feature type="domain" description="Hcy-binding" evidence="9">
    <location>
        <begin position="1"/>
        <end position="280"/>
    </location>
</feature>
<dbReference type="AlphaFoldDB" id="A0A0F6YJN6"/>
<dbReference type="Pfam" id="PF02574">
    <property type="entry name" value="S-methyl_trans"/>
    <property type="match status" value="1"/>
</dbReference>
<gene>
    <name evidence="10" type="ORF">DB32_004362</name>
</gene>
<evidence type="ECO:0000256" key="8">
    <source>
        <dbReference type="PROSITE-ProRule" id="PRU00333"/>
    </source>
</evidence>
<dbReference type="GO" id="GO:0005829">
    <property type="term" value="C:cytosol"/>
    <property type="evidence" value="ECO:0007669"/>
    <property type="project" value="TreeGrafter"/>
</dbReference>
<evidence type="ECO:0000256" key="6">
    <source>
        <dbReference type="ARBA" id="ARBA00022827"/>
    </source>
</evidence>
<keyword evidence="11" id="KW-1185">Reference proteome</keyword>
<evidence type="ECO:0000256" key="2">
    <source>
        <dbReference type="ARBA" id="ARBA00004777"/>
    </source>
</evidence>
<protein>
    <submittedName>
        <fullName evidence="10">5,10-methylenetetrahydrofolate reductase</fullName>
    </submittedName>
</protein>
<name>A0A0F6YJN6_9BACT</name>
<evidence type="ECO:0000313" key="11">
    <source>
        <dbReference type="Proteomes" id="UP000034883"/>
    </source>
</evidence>
<dbReference type="Gene3D" id="3.20.20.330">
    <property type="entry name" value="Homocysteine-binding-like domain"/>
    <property type="match status" value="1"/>
</dbReference>
<comment type="cofactor">
    <cofactor evidence="8">
        <name>Zn(2+)</name>
        <dbReference type="ChEBI" id="CHEBI:29105"/>
    </cofactor>
</comment>
<dbReference type="GO" id="GO:0035999">
    <property type="term" value="P:tetrahydrofolate interconversion"/>
    <property type="evidence" value="ECO:0007669"/>
    <property type="project" value="UniProtKB-UniPathway"/>
</dbReference>
<dbReference type="KEGG" id="samy:DB32_004362"/>
<dbReference type="Pfam" id="PF02219">
    <property type="entry name" value="MTHFR"/>
    <property type="match status" value="1"/>
</dbReference>
<feature type="binding site" evidence="8">
    <location>
        <position position="265"/>
    </location>
    <ligand>
        <name>Zn(2+)</name>
        <dbReference type="ChEBI" id="CHEBI:29105"/>
    </ligand>
</feature>
<evidence type="ECO:0000256" key="4">
    <source>
        <dbReference type="ARBA" id="ARBA00022630"/>
    </source>
</evidence>
<dbReference type="PANTHER" id="PTHR45833">
    <property type="entry name" value="METHIONINE SYNTHASE"/>
    <property type="match status" value="1"/>
</dbReference>
<dbReference type="InterPro" id="IPR029041">
    <property type="entry name" value="FAD-linked_oxidoreductase-like"/>
</dbReference>
<keyword evidence="8" id="KW-0479">Metal-binding</keyword>
<dbReference type="EMBL" id="CP011125">
    <property type="protein sequence ID" value="AKF07213.1"/>
    <property type="molecule type" value="Genomic_DNA"/>
</dbReference>
<comment type="cofactor">
    <cofactor evidence="1">
        <name>FAD</name>
        <dbReference type="ChEBI" id="CHEBI:57692"/>
    </cofactor>
</comment>
<dbReference type="CDD" id="cd00537">
    <property type="entry name" value="MTHFR"/>
    <property type="match status" value="1"/>
</dbReference>
<dbReference type="STRING" id="927083.DB32_004362"/>
<keyword evidence="4" id="KW-0285">Flavoprotein</keyword>
<proteinExistence type="predicted"/>
<dbReference type="InterPro" id="IPR003171">
    <property type="entry name" value="Mehydrof_redctse-like"/>
</dbReference>
<evidence type="ECO:0000256" key="7">
    <source>
        <dbReference type="ARBA" id="ARBA00023002"/>
    </source>
</evidence>
<dbReference type="SUPFAM" id="SSF51730">
    <property type="entry name" value="FAD-linked oxidoreductase"/>
    <property type="match status" value="1"/>
</dbReference>
<keyword evidence="7" id="KW-0560">Oxidoreductase</keyword>
<reference evidence="10 11" key="1">
    <citation type="submission" date="2015-03" db="EMBL/GenBank/DDBJ databases">
        <title>Genome assembly of Sandaracinus amylolyticus DSM 53668.</title>
        <authorList>
            <person name="Sharma G."/>
            <person name="Subramanian S."/>
        </authorList>
    </citation>
    <scope>NUCLEOTIDE SEQUENCE [LARGE SCALE GENOMIC DNA]</scope>
    <source>
        <strain evidence="10 11">DSM 53668</strain>
    </source>
</reference>
<evidence type="ECO:0000256" key="1">
    <source>
        <dbReference type="ARBA" id="ARBA00001974"/>
    </source>
</evidence>
<keyword evidence="3 8" id="KW-0489">Methyltransferase</keyword>
<dbReference type="GO" id="GO:0008705">
    <property type="term" value="F:methionine synthase activity"/>
    <property type="evidence" value="ECO:0007669"/>
    <property type="project" value="TreeGrafter"/>
</dbReference>
<evidence type="ECO:0000259" key="9">
    <source>
        <dbReference type="PROSITE" id="PS50970"/>
    </source>
</evidence>
<dbReference type="PROSITE" id="PS50970">
    <property type="entry name" value="HCY"/>
    <property type="match status" value="1"/>
</dbReference>
<dbReference type="PANTHER" id="PTHR45833:SF2">
    <property type="entry name" value="BIFUNCTIONAL HOMOCYSTEINE S-METHYLTRANSFERASE_5,10-METHYLENETETRAHYDROFOLATE REDUCTASE"/>
    <property type="match status" value="1"/>
</dbReference>
<dbReference type="InterPro" id="IPR036589">
    <property type="entry name" value="HCY_dom_sf"/>
</dbReference>
<dbReference type="UniPathway" id="UPA00193"/>
<evidence type="ECO:0000313" key="10">
    <source>
        <dbReference type="EMBL" id="AKF07213.1"/>
    </source>
</evidence>
<sequence length="614" mass="65438">MVFDGAMGTQIYERGVLYTQNFDQLCVTRADLVKSVHAGYLAAGAEVLQTNTFGANRYRLALHNLEGQLDAINRAGVRIAREVAGDQAWVAGSIGPSGKILKSVRAGELDELREAFRDQAAVLLDEGVDALILETFRQPEEVRLAIEGAKLALDAAPEAKRGPIIASVSFDSFGTMADGTGPEEMAQRLVAWGADVIGVNCADGPAGVYETATKMVGAGRPIVAQPNAGLPRRVEGRFAYMATPDYFLVFARRMLKAGVRGIGGCCGTTPEHVRQMAAAARMVGATGEAGGPEIVSLAGAHELREATPQVAPGVTRISLAEKGPLGAKIGKKFVVSVEVNPPAGLSPQKALDAARMLRDGGVDVINVADGARATARMGNFALCHRIQDELGMPAIMHVTTRDRNLLGLVAHLLGCHELGLTNLVVITGDPPKMGDFPDATPVYDVDSVGLLRLIDGMNRGFDPGGKPLGAATRFLLATGAEPAAKDYQRELERLKKKREAGAEVVMTQPVYDPDVLDRFLRDVAPLDMPVLVGLLPLASYRNAEFLHNEVPGMSVPHEIRERMRKAGAGEEARREGVAIAREMLLAVKSRVAGAYIMPPLGRYELALRVIDGVV</sequence>
<accession>A0A0F6YJN6</accession>
<dbReference type="Proteomes" id="UP000034883">
    <property type="component" value="Chromosome"/>
</dbReference>
<comment type="pathway">
    <text evidence="2">One-carbon metabolism; tetrahydrofolate interconversion.</text>
</comment>
<dbReference type="SUPFAM" id="SSF82282">
    <property type="entry name" value="Homocysteine S-methyltransferase"/>
    <property type="match status" value="1"/>
</dbReference>
<dbReference type="InterPro" id="IPR050554">
    <property type="entry name" value="Met_Synthase/Corrinoid"/>
</dbReference>
<keyword evidence="5 8" id="KW-0808">Transferase</keyword>
<organism evidence="10 11">
    <name type="scientific">Sandaracinus amylolyticus</name>
    <dbReference type="NCBI Taxonomy" id="927083"/>
    <lineage>
        <taxon>Bacteria</taxon>
        <taxon>Pseudomonadati</taxon>
        <taxon>Myxococcota</taxon>
        <taxon>Polyangia</taxon>
        <taxon>Polyangiales</taxon>
        <taxon>Sandaracinaceae</taxon>
        <taxon>Sandaracinus</taxon>
    </lineage>
</organism>
<feature type="binding site" evidence="8">
    <location>
        <position position="266"/>
    </location>
    <ligand>
        <name>Zn(2+)</name>
        <dbReference type="ChEBI" id="CHEBI:29105"/>
    </ligand>
</feature>
<feature type="binding site" evidence="8">
    <location>
        <position position="201"/>
    </location>
    <ligand>
        <name>Zn(2+)</name>
        <dbReference type="ChEBI" id="CHEBI:29105"/>
    </ligand>
</feature>
<dbReference type="GO" id="GO:0032259">
    <property type="term" value="P:methylation"/>
    <property type="evidence" value="ECO:0007669"/>
    <property type="project" value="UniProtKB-KW"/>
</dbReference>
<keyword evidence="6" id="KW-0274">FAD</keyword>
<dbReference type="Gene3D" id="3.20.20.220">
    <property type="match status" value="1"/>
</dbReference>
<evidence type="ECO:0000256" key="3">
    <source>
        <dbReference type="ARBA" id="ARBA00022603"/>
    </source>
</evidence>
<evidence type="ECO:0000256" key="5">
    <source>
        <dbReference type="ARBA" id="ARBA00022679"/>
    </source>
</evidence>
<dbReference type="GO" id="GO:0046872">
    <property type="term" value="F:metal ion binding"/>
    <property type="evidence" value="ECO:0007669"/>
    <property type="project" value="UniProtKB-KW"/>
</dbReference>
<dbReference type="GO" id="GO:0004489">
    <property type="term" value="F:methylenetetrahydrofolate reductase [NAD(P)H] activity"/>
    <property type="evidence" value="ECO:0007669"/>
    <property type="project" value="InterPro"/>
</dbReference>
<dbReference type="NCBIfam" id="NF006396">
    <property type="entry name" value="PRK08645.1"/>
    <property type="match status" value="1"/>
</dbReference>
<dbReference type="InterPro" id="IPR003726">
    <property type="entry name" value="HCY_dom"/>
</dbReference>
<keyword evidence="8" id="KW-0862">Zinc</keyword>